<proteinExistence type="predicted"/>
<organism evidence="1 2">
    <name type="scientific">Pseudotabrizicola algicola</name>
    <dbReference type="NCBI Taxonomy" id="2709381"/>
    <lineage>
        <taxon>Bacteria</taxon>
        <taxon>Pseudomonadati</taxon>
        <taxon>Pseudomonadota</taxon>
        <taxon>Alphaproteobacteria</taxon>
        <taxon>Rhodobacterales</taxon>
        <taxon>Paracoccaceae</taxon>
        <taxon>Pseudotabrizicola</taxon>
    </lineage>
</organism>
<dbReference type="Proteomes" id="UP000481421">
    <property type="component" value="Unassembled WGS sequence"/>
</dbReference>
<gene>
    <name evidence="1" type="ORF">G3572_06485</name>
</gene>
<dbReference type="InterPro" id="IPR021335">
    <property type="entry name" value="DUF2948"/>
</dbReference>
<dbReference type="EMBL" id="JAAIKE010000001">
    <property type="protein sequence ID" value="NEX45844.1"/>
    <property type="molecule type" value="Genomic_DNA"/>
</dbReference>
<evidence type="ECO:0000313" key="2">
    <source>
        <dbReference type="Proteomes" id="UP000481421"/>
    </source>
</evidence>
<sequence>MTDARYEDGDDAPLRLIAQEPQDVPVMAALLQDAVFPITEMRFDGKARRFAVLLNRFRWEDRTAAEAAKRPYERVRSLLVIEDILRLRSTGIDRSQTEIILSLLTMDFAPGPEGTGTLTLTLAGDGAVAMDVEAVSLRLEDVTRPYIAPSGKAPLHD</sequence>
<dbReference type="AlphaFoldDB" id="A0A6B3RIH9"/>
<comment type="caution">
    <text evidence="1">The sequence shown here is derived from an EMBL/GenBank/DDBJ whole genome shotgun (WGS) entry which is preliminary data.</text>
</comment>
<name>A0A6B3RIH9_9RHOB</name>
<evidence type="ECO:0000313" key="1">
    <source>
        <dbReference type="EMBL" id="NEX45844.1"/>
    </source>
</evidence>
<dbReference type="Pfam" id="PF11164">
    <property type="entry name" value="DUF2948"/>
    <property type="match status" value="1"/>
</dbReference>
<protein>
    <submittedName>
        <fullName evidence="1">DUF2948 family protein</fullName>
    </submittedName>
</protein>
<keyword evidence="2" id="KW-1185">Reference proteome</keyword>
<accession>A0A6B3RIH9</accession>
<reference evidence="1 2" key="1">
    <citation type="submission" date="2020-02" db="EMBL/GenBank/DDBJ databases">
        <title>Rhodobacter algicola sp. nov., isolated from microalga culture.</title>
        <authorList>
            <person name="Park C.-Y."/>
        </authorList>
    </citation>
    <scope>NUCLEOTIDE SEQUENCE [LARGE SCALE GENOMIC DNA]</scope>
    <source>
        <strain evidence="1 2">ETT8</strain>
    </source>
</reference>
<dbReference type="RefSeq" id="WP_164609818.1">
    <property type="nucleotide sequence ID" value="NZ_JAAIKE010000001.1"/>
</dbReference>